<evidence type="ECO:0000313" key="2">
    <source>
        <dbReference type="Proteomes" id="UP001396898"/>
    </source>
</evidence>
<proteinExistence type="predicted"/>
<accession>A0ABR1RHT1</accession>
<name>A0ABR1RHT1_9PEZI</name>
<evidence type="ECO:0000313" key="1">
    <source>
        <dbReference type="EMBL" id="KAK8012835.1"/>
    </source>
</evidence>
<keyword evidence="2" id="KW-1185">Reference proteome</keyword>
<sequence>MTSPNRTWLALSRARKKEKEFLVVDATGYPLLHRHQPPPRNAGSLCSSTRDVGTYYRPVADFPSSILVFDSPVFIA</sequence>
<organism evidence="1 2">
    <name type="scientific">Apiospora marii</name>
    <dbReference type="NCBI Taxonomy" id="335849"/>
    <lineage>
        <taxon>Eukaryota</taxon>
        <taxon>Fungi</taxon>
        <taxon>Dikarya</taxon>
        <taxon>Ascomycota</taxon>
        <taxon>Pezizomycotina</taxon>
        <taxon>Sordariomycetes</taxon>
        <taxon>Xylariomycetidae</taxon>
        <taxon>Amphisphaeriales</taxon>
        <taxon>Apiosporaceae</taxon>
        <taxon>Apiospora</taxon>
    </lineage>
</organism>
<comment type="caution">
    <text evidence="1">The sequence shown here is derived from an EMBL/GenBank/DDBJ whole genome shotgun (WGS) entry which is preliminary data.</text>
</comment>
<reference evidence="1 2" key="1">
    <citation type="submission" date="2023-01" db="EMBL/GenBank/DDBJ databases">
        <title>Analysis of 21 Apiospora genomes using comparative genomics revels a genus with tremendous synthesis potential of carbohydrate active enzymes and secondary metabolites.</title>
        <authorList>
            <person name="Sorensen T."/>
        </authorList>
    </citation>
    <scope>NUCLEOTIDE SEQUENCE [LARGE SCALE GENOMIC DNA]</scope>
    <source>
        <strain evidence="1 2">CBS 20057</strain>
    </source>
</reference>
<gene>
    <name evidence="1" type="ORF">PG991_010210</name>
</gene>
<dbReference type="EMBL" id="JAQQWI010000015">
    <property type="protein sequence ID" value="KAK8012835.1"/>
    <property type="molecule type" value="Genomic_DNA"/>
</dbReference>
<protein>
    <submittedName>
        <fullName evidence="1">Uncharacterized protein</fullName>
    </submittedName>
</protein>
<dbReference type="Proteomes" id="UP001396898">
    <property type="component" value="Unassembled WGS sequence"/>
</dbReference>